<accession>A0A419QH32</accession>
<proteinExistence type="predicted"/>
<protein>
    <submittedName>
        <fullName evidence="1">Uncharacterized protein</fullName>
    </submittedName>
</protein>
<dbReference type="Proteomes" id="UP000286415">
    <property type="component" value="Unassembled WGS sequence"/>
</dbReference>
<keyword evidence="2" id="KW-1185">Reference proteome</keyword>
<evidence type="ECO:0000313" key="2">
    <source>
        <dbReference type="Proteomes" id="UP000286415"/>
    </source>
</evidence>
<comment type="caution">
    <text evidence="1">The sequence shown here is derived from an EMBL/GenBank/DDBJ whole genome shotgun (WGS) entry which is preliminary data.</text>
</comment>
<evidence type="ECO:0000313" key="1">
    <source>
        <dbReference type="EMBL" id="KAG5448004.1"/>
    </source>
</evidence>
<reference evidence="1 2" key="1">
    <citation type="journal article" date="2018" name="Biotechnol. Adv.">
        <title>Improved genomic resources and new bioinformatic workflow for the carcinogenic parasite Clonorchis sinensis: Biotechnological implications.</title>
        <authorList>
            <person name="Wang D."/>
            <person name="Korhonen P.K."/>
            <person name="Gasser R.B."/>
            <person name="Young N.D."/>
        </authorList>
    </citation>
    <scope>NUCLEOTIDE SEQUENCE [LARGE SCALE GENOMIC DNA]</scope>
    <source>
        <strain evidence="1">Cs-k2</strain>
    </source>
</reference>
<name>A0A419QH32_CLOSI</name>
<dbReference type="EMBL" id="NIRI02000042">
    <property type="protein sequence ID" value="KAG5448004.1"/>
    <property type="molecule type" value="Genomic_DNA"/>
</dbReference>
<organism evidence="1 2">
    <name type="scientific">Clonorchis sinensis</name>
    <name type="common">Chinese liver fluke</name>
    <dbReference type="NCBI Taxonomy" id="79923"/>
    <lineage>
        <taxon>Eukaryota</taxon>
        <taxon>Metazoa</taxon>
        <taxon>Spiralia</taxon>
        <taxon>Lophotrochozoa</taxon>
        <taxon>Platyhelminthes</taxon>
        <taxon>Trematoda</taxon>
        <taxon>Digenea</taxon>
        <taxon>Opisthorchiida</taxon>
        <taxon>Opisthorchiata</taxon>
        <taxon>Opisthorchiidae</taxon>
        <taxon>Clonorchis</taxon>
    </lineage>
</organism>
<gene>
    <name evidence="1" type="ORF">CSKR_106628</name>
</gene>
<sequence length="110" mass="12517">MPWEYFSPSGAGSECFMITGQAEEERRQISVNLHASTKVVIQRIKKCQEFAETHLLRGQCDSVRTRQSHRVHRIKVSLQTKKEHHCWFLGAFSDSVPVLLNGPLGIPCLL</sequence>
<dbReference type="InParanoid" id="A0A419QH32"/>
<reference evidence="1 2" key="2">
    <citation type="journal article" date="2021" name="Genomics">
        <title>High-quality reference genome for Clonorchis sinensis.</title>
        <authorList>
            <person name="Young N.D."/>
            <person name="Stroehlein A.J."/>
            <person name="Kinkar L."/>
            <person name="Wang T."/>
            <person name="Sohn W.M."/>
            <person name="Chang B.C.H."/>
            <person name="Kaur P."/>
            <person name="Weisz D."/>
            <person name="Dudchenko O."/>
            <person name="Aiden E.L."/>
            <person name="Korhonen P.K."/>
            <person name="Gasser R.B."/>
        </authorList>
    </citation>
    <scope>NUCLEOTIDE SEQUENCE [LARGE SCALE GENOMIC DNA]</scope>
    <source>
        <strain evidence="1">Cs-k2</strain>
    </source>
</reference>
<dbReference type="AlphaFoldDB" id="A0A419QH32"/>